<dbReference type="Proteomes" id="UP001152622">
    <property type="component" value="Chromosome 14"/>
</dbReference>
<dbReference type="EMBL" id="JAINUF010000014">
    <property type="protein sequence ID" value="KAJ8342010.1"/>
    <property type="molecule type" value="Genomic_DNA"/>
</dbReference>
<keyword evidence="3" id="KW-1185">Reference proteome</keyword>
<accession>A0A9Q1ENK3</accession>
<feature type="region of interest" description="Disordered" evidence="1">
    <location>
        <begin position="1"/>
        <end position="93"/>
    </location>
</feature>
<feature type="compositionally biased region" description="Basic and acidic residues" evidence="1">
    <location>
        <begin position="1"/>
        <end position="13"/>
    </location>
</feature>
<gene>
    <name evidence="2" type="ORF">SKAU_G00319380</name>
</gene>
<reference evidence="2" key="1">
    <citation type="journal article" date="2023" name="Science">
        <title>Genome structures resolve the early diversification of teleost fishes.</title>
        <authorList>
            <person name="Parey E."/>
            <person name="Louis A."/>
            <person name="Montfort J."/>
            <person name="Bouchez O."/>
            <person name="Roques C."/>
            <person name="Iampietro C."/>
            <person name="Lluch J."/>
            <person name="Castinel A."/>
            <person name="Donnadieu C."/>
            <person name="Desvignes T."/>
            <person name="Floi Bucao C."/>
            <person name="Jouanno E."/>
            <person name="Wen M."/>
            <person name="Mejri S."/>
            <person name="Dirks R."/>
            <person name="Jansen H."/>
            <person name="Henkel C."/>
            <person name="Chen W.J."/>
            <person name="Zahm M."/>
            <person name="Cabau C."/>
            <person name="Klopp C."/>
            <person name="Thompson A.W."/>
            <person name="Robinson-Rechavi M."/>
            <person name="Braasch I."/>
            <person name="Lecointre G."/>
            <person name="Bobe J."/>
            <person name="Postlethwait J.H."/>
            <person name="Berthelot C."/>
            <person name="Roest Crollius H."/>
            <person name="Guiguen Y."/>
        </authorList>
    </citation>
    <scope>NUCLEOTIDE SEQUENCE</scope>
    <source>
        <strain evidence="2">WJC10195</strain>
    </source>
</reference>
<sequence length="261" mass="28869">MTYEDVKNKRATAEKSGNVQKAPTQPPVPPPPPPPLGATATWSTERAPPGQKDAKRVHFNLETLNSRRLLTHPGPGEEPVAGGPPPPAPVREAELEELQERIERFRAQLREALARRAELQTSLAKQRADPPTATDGPSPGPAPIANTAPSADSSETRTASEGLPELESRTALRLVWWPGRHDNGSVAQLRRDQVGGVCPLQKVMLPPRGRYLGLLPARYLPGDCDLWWLGHSDWLFRVQQSGKFQRVGDLRWLWLSTSPWR</sequence>
<evidence type="ECO:0000256" key="1">
    <source>
        <dbReference type="SAM" id="MobiDB-lite"/>
    </source>
</evidence>
<name>A0A9Q1ENK3_SYNKA</name>
<dbReference type="AlphaFoldDB" id="A0A9Q1ENK3"/>
<evidence type="ECO:0000313" key="2">
    <source>
        <dbReference type="EMBL" id="KAJ8342010.1"/>
    </source>
</evidence>
<feature type="compositionally biased region" description="Pro residues" evidence="1">
    <location>
        <begin position="24"/>
        <end position="36"/>
    </location>
</feature>
<evidence type="ECO:0000313" key="3">
    <source>
        <dbReference type="Proteomes" id="UP001152622"/>
    </source>
</evidence>
<protein>
    <submittedName>
        <fullName evidence="2">Uncharacterized protein</fullName>
    </submittedName>
</protein>
<dbReference type="OrthoDB" id="8962443at2759"/>
<proteinExistence type="predicted"/>
<feature type="compositionally biased region" description="Polar residues" evidence="1">
    <location>
        <begin position="147"/>
        <end position="159"/>
    </location>
</feature>
<organism evidence="2 3">
    <name type="scientific">Synaphobranchus kaupii</name>
    <name type="common">Kaup's arrowtooth eel</name>
    <dbReference type="NCBI Taxonomy" id="118154"/>
    <lineage>
        <taxon>Eukaryota</taxon>
        <taxon>Metazoa</taxon>
        <taxon>Chordata</taxon>
        <taxon>Craniata</taxon>
        <taxon>Vertebrata</taxon>
        <taxon>Euteleostomi</taxon>
        <taxon>Actinopterygii</taxon>
        <taxon>Neopterygii</taxon>
        <taxon>Teleostei</taxon>
        <taxon>Anguilliformes</taxon>
        <taxon>Synaphobranchidae</taxon>
        <taxon>Synaphobranchus</taxon>
    </lineage>
</organism>
<comment type="caution">
    <text evidence="2">The sequence shown here is derived from an EMBL/GenBank/DDBJ whole genome shotgun (WGS) entry which is preliminary data.</text>
</comment>
<feature type="region of interest" description="Disordered" evidence="1">
    <location>
        <begin position="118"/>
        <end position="164"/>
    </location>
</feature>